<proteinExistence type="predicted"/>
<evidence type="ECO:0000259" key="1">
    <source>
        <dbReference type="Pfam" id="PF08421"/>
    </source>
</evidence>
<dbReference type="GO" id="GO:0008168">
    <property type="term" value="F:methyltransferase activity"/>
    <property type="evidence" value="ECO:0007669"/>
    <property type="project" value="UniProtKB-KW"/>
</dbReference>
<comment type="caution">
    <text evidence="3">The sequence shown here is derived from an EMBL/GenBank/DDBJ whole genome shotgun (WGS) entry which is preliminary data.</text>
</comment>
<dbReference type="Pfam" id="PF08484">
    <property type="entry name" value="Methyltransf_14"/>
    <property type="match status" value="1"/>
</dbReference>
<dbReference type="Gene3D" id="3.40.50.720">
    <property type="entry name" value="NAD(P)-binding Rossmann-like Domain"/>
    <property type="match status" value="1"/>
</dbReference>
<evidence type="ECO:0000313" key="3">
    <source>
        <dbReference type="EMBL" id="MCV2870694.1"/>
    </source>
</evidence>
<dbReference type="InterPro" id="IPR029063">
    <property type="entry name" value="SAM-dependent_MTases_sf"/>
</dbReference>
<dbReference type="SUPFAM" id="SSF53335">
    <property type="entry name" value="S-adenosyl-L-methionine-dependent methyltransferases"/>
    <property type="match status" value="1"/>
</dbReference>
<dbReference type="Gene3D" id="6.20.50.110">
    <property type="entry name" value="Methyltransferase, zinc-binding domain"/>
    <property type="match status" value="1"/>
</dbReference>
<name>A0ABT2ZHT9_9RHOB</name>
<dbReference type="Pfam" id="PF13489">
    <property type="entry name" value="Methyltransf_23"/>
    <property type="match status" value="1"/>
</dbReference>
<dbReference type="InterPro" id="IPR013691">
    <property type="entry name" value="MeTrfase_14"/>
</dbReference>
<evidence type="ECO:0000259" key="2">
    <source>
        <dbReference type="Pfam" id="PF08484"/>
    </source>
</evidence>
<keyword evidence="4" id="KW-1185">Reference proteome</keyword>
<sequence length="419" mass="45433">MTVVDPNVVAHCRCRNCGADLSLTLVDLGISAVSNSYVPIGRAAEPEPVFPLHARVCENCWLVQLDTDVPAERIFTGDYAYFSSFSDSWLAHCARYVSAMIKRLDLGPESLVIEIASNDGYLLKNFVAAGIPVLGIEPSGSVAAAAEKIGVPTLVEFFGATLARRLVHEGRRPDLICSANVLAHVPDIDDFVAGVAELLTGDAVYTVEFPHLLRLIEEVQFDTIYHEHYSYLSLLAVEGIFAKHGLRVFDVEQLPTHGGSLRVYGCRNEASHAEGQGVAKVRADEAAAHLNSAEGYQGFSERCEAVRDGLRKFLERARADGKLVAAYGAAAKGNTLLNYCGIGPDLISYCVDRNPAKQDTLLPGSSIPVFDVPKLVDLPPDFVLILPWNLKSEIIAQLKQMGLNNTRFVTAVPSIKITA</sequence>
<dbReference type="GO" id="GO:0032259">
    <property type="term" value="P:methylation"/>
    <property type="evidence" value="ECO:0007669"/>
    <property type="project" value="UniProtKB-KW"/>
</dbReference>
<dbReference type="RefSeq" id="WP_263737902.1">
    <property type="nucleotide sequence ID" value="NZ_JAOWKZ010000001.1"/>
</dbReference>
<dbReference type="InterPro" id="IPR013630">
    <property type="entry name" value="Methyltransf_Zn-bd_dom_put"/>
</dbReference>
<keyword evidence="3" id="KW-0489">Methyltransferase</keyword>
<dbReference type="InterPro" id="IPR038576">
    <property type="entry name" value="Methyltransf_Zn-bd_dom_put_sf"/>
</dbReference>
<accession>A0ABT2ZHT9</accession>
<organism evidence="3 4">
    <name type="scientific">Albidovulum litorale</name>
    <dbReference type="NCBI Taxonomy" id="2984134"/>
    <lineage>
        <taxon>Bacteria</taxon>
        <taxon>Pseudomonadati</taxon>
        <taxon>Pseudomonadota</taxon>
        <taxon>Alphaproteobacteria</taxon>
        <taxon>Rhodobacterales</taxon>
        <taxon>Paracoccaceae</taxon>
        <taxon>Albidovulum</taxon>
    </lineage>
</organism>
<dbReference type="PANTHER" id="PTHR43861:SF5">
    <property type="entry name" value="BLL5978 PROTEIN"/>
    <property type="match status" value="1"/>
</dbReference>
<keyword evidence="3" id="KW-0808">Transferase</keyword>
<dbReference type="Gene3D" id="6.10.250.3100">
    <property type="match status" value="1"/>
</dbReference>
<feature type="domain" description="Methyltransferase putative zinc binding" evidence="1">
    <location>
        <begin position="14"/>
        <end position="75"/>
    </location>
</feature>
<dbReference type="Proteomes" id="UP001652564">
    <property type="component" value="Unassembled WGS sequence"/>
</dbReference>
<dbReference type="Pfam" id="PF08421">
    <property type="entry name" value="Methyltransf_13"/>
    <property type="match status" value="1"/>
</dbReference>
<gene>
    <name evidence="3" type="ORF">OEZ71_00125</name>
</gene>
<dbReference type="Gene3D" id="3.40.50.150">
    <property type="entry name" value="Vaccinia Virus protein VP39"/>
    <property type="match status" value="1"/>
</dbReference>
<reference evidence="3 4" key="1">
    <citation type="submission" date="2022-10" db="EMBL/GenBank/DDBJ databases">
        <title>Defluviimonas sp. nov., isolated from ocean surface sediments.</title>
        <authorList>
            <person name="He W."/>
            <person name="Wang L."/>
            <person name="Zhang D.-F."/>
        </authorList>
    </citation>
    <scope>NUCLEOTIDE SEQUENCE [LARGE SCALE GENOMIC DNA]</scope>
    <source>
        <strain evidence="3 4">WL0050</strain>
    </source>
</reference>
<dbReference type="PANTHER" id="PTHR43861">
    <property type="entry name" value="TRANS-ACONITATE 2-METHYLTRANSFERASE-RELATED"/>
    <property type="match status" value="1"/>
</dbReference>
<feature type="domain" description="C-methyltransferase" evidence="2">
    <location>
        <begin position="255"/>
        <end position="413"/>
    </location>
</feature>
<dbReference type="EMBL" id="JAOWKZ010000001">
    <property type="protein sequence ID" value="MCV2870694.1"/>
    <property type="molecule type" value="Genomic_DNA"/>
</dbReference>
<evidence type="ECO:0000313" key="4">
    <source>
        <dbReference type="Proteomes" id="UP001652564"/>
    </source>
</evidence>
<protein>
    <submittedName>
        <fullName evidence="3">Class I SAM-dependent methyltransferase</fullName>
    </submittedName>
</protein>